<keyword evidence="5 8" id="KW-1133">Transmembrane helix</keyword>
<feature type="transmembrane region" description="Helical" evidence="8">
    <location>
        <begin position="315"/>
        <end position="343"/>
    </location>
</feature>
<comment type="subcellular location">
    <subcellularLocation>
        <location evidence="1">Membrane</location>
        <topology evidence="1">Multi-pass membrane protein</topology>
    </subcellularLocation>
</comment>
<dbReference type="PANTHER" id="PTHR30618:SF0">
    <property type="entry name" value="PURINE-URACIL PERMEASE NCS1"/>
    <property type="match status" value="1"/>
</dbReference>
<dbReference type="Pfam" id="PF02133">
    <property type="entry name" value="Transp_cyt_pur"/>
    <property type="match status" value="1"/>
</dbReference>
<dbReference type="InterPro" id="IPR005123">
    <property type="entry name" value="Oxoglu/Fe-dep_dioxygenase_dom"/>
</dbReference>
<dbReference type="Pfam" id="PF14226">
    <property type="entry name" value="DIOX_N"/>
    <property type="match status" value="1"/>
</dbReference>
<dbReference type="Gene3D" id="1.10.4160.10">
    <property type="entry name" value="Hydantoin permease"/>
    <property type="match status" value="1"/>
</dbReference>
<feature type="transmembrane region" description="Helical" evidence="8">
    <location>
        <begin position="384"/>
        <end position="404"/>
    </location>
</feature>
<dbReference type="Gene3D" id="2.60.120.330">
    <property type="entry name" value="B-lactam Antibiotic, Isopenicillin N Synthase, Chain"/>
    <property type="match status" value="2"/>
</dbReference>
<dbReference type="SUPFAM" id="SSF51197">
    <property type="entry name" value="Clavaminate synthase-like"/>
    <property type="match status" value="1"/>
</dbReference>
<feature type="transmembrane region" description="Helical" evidence="8">
    <location>
        <begin position="193"/>
        <end position="211"/>
    </location>
</feature>
<feature type="transmembrane region" description="Helical" evidence="8">
    <location>
        <begin position="68"/>
        <end position="88"/>
    </location>
</feature>
<feature type="transmembrane region" description="Helical" evidence="8">
    <location>
        <begin position="36"/>
        <end position="56"/>
    </location>
</feature>
<sequence>MASNQPRINPKVDEFEPVSTLTNDDLKPVPPNQRTFSWWEMASLWIGLVVGVPSYYLAGSLVDLGMAWWQGIATVVAANIILLVPLVLTGDPGTRYGISFPVLARSSFGIRGAHIPALLRALVGCGWYGIETWIGGEAIFILLPKFIKESSWSQFWPWLGTSPLEFACFIVFWVAQLTVVWKGMEGIRQLEKYSAPILITLTACLLAWAYVNAGGFGHMLALSSRLSSSEFWALFFPSLTANISFWATLALNIPDFTRYAKSQTDQIIGQAGLPIFMGAFTFVGLAVTSSTTVIFGRVISSPIQLLEQIGGFITMILAIIGISLATLTTNIAANVVAPANALVSLSPSKFTFRRGALLTALLGIVFQPWRLLQSSESFVYTWGYNLAALAALIIGILPVIPGLLQKERPNTTQAEPSEVCRENIKLPIVDFAELQGSNRPQVLKSLADACKQYGFFQLVNHGIPSDVISGMIDAAKRFFELPYEERSKYMSTDMKALVRYGTSFNQNKDNEIGGCYATETKYLFVMVMEVILESLLGSNKTGEDDEIMKDFQDGSQLMVVNFFPPCPEPDLTLGMPPHSDYGFLTLLLQDEVEGLQIQYKEKWFTVEPIPNAFVVNIGDHLEIFSNGKYKSVLHRVKVNSEKSRISVATLHSLPFRCMVRPWSKLIDEANPRRYKDTNFATFLNYISSQEPKKKEFLESRKLI</sequence>
<dbReference type="InterPro" id="IPR026992">
    <property type="entry name" value="DIOX_N"/>
</dbReference>
<dbReference type="InterPro" id="IPR027443">
    <property type="entry name" value="IPNS-like_sf"/>
</dbReference>
<organism evidence="10 11">
    <name type="scientific">Hevea brasiliensis</name>
    <name type="common">Para rubber tree</name>
    <name type="synonym">Siphonia brasiliensis</name>
    <dbReference type="NCBI Taxonomy" id="3981"/>
    <lineage>
        <taxon>Eukaryota</taxon>
        <taxon>Viridiplantae</taxon>
        <taxon>Streptophyta</taxon>
        <taxon>Embryophyta</taxon>
        <taxon>Tracheophyta</taxon>
        <taxon>Spermatophyta</taxon>
        <taxon>Magnoliopsida</taxon>
        <taxon>eudicotyledons</taxon>
        <taxon>Gunneridae</taxon>
        <taxon>Pentapetalae</taxon>
        <taxon>rosids</taxon>
        <taxon>fabids</taxon>
        <taxon>Malpighiales</taxon>
        <taxon>Euphorbiaceae</taxon>
        <taxon>Crotonoideae</taxon>
        <taxon>Micrandreae</taxon>
        <taxon>Hevea</taxon>
    </lineage>
</organism>
<keyword evidence="3 8" id="KW-0812">Transmembrane</keyword>
<comment type="caution">
    <text evidence="10">The sequence shown here is derived from an EMBL/GenBank/DDBJ whole genome shotgun (WGS) entry which is preliminary data.</text>
</comment>
<dbReference type="PROSITE" id="PS51471">
    <property type="entry name" value="FE2OG_OXY"/>
    <property type="match status" value="1"/>
</dbReference>
<feature type="transmembrane region" description="Helical" evidence="8">
    <location>
        <begin position="231"/>
        <end position="253"/>
    </location>
</feature>
<keyword evidence="4" id="KW-0479">Metal-binding</keyword>
<dbReference type="PANTHER" id="PTHR30618">
    <property type="entry name" value="NCS1 FAMILY PURINE/PYRIMIDINE TRANSPORTER"/>
    <property type="match status" value="1"/>
</dbReference>
<dbReference type="EMBL" id="JAAGAX010000008">
    <property type="protein sequence ID" value="KAF2307477.1"/>
    <property type="molecule type" value="Genomic_DNA"/>
</dbReference>
<dbReference type="InterPro" id="IPR001248">
    <property type="entry name" value="Pur-cyt_permease"/>
</dbReference>
<dbReference type="CDD" id="cd11485">
    <property type="entry name" value="SLC-NCS1sbd_YbbW-like"/>
    <property type="match status" value="1"/>
</dbReference>
<evidence type="ECO:0000313" key="11">
    <source>
        <dbReference type="Proteomes" id="UP000467840"/>
    </source>
</evidence>
<dbReference type="Proteomes" id="UP000467840">
    <property type="component" value="Chromosome 9"/>
</dbReference>
<dbReference type="GO" id="GO:0015205">
    <property type="term" value="F:nucleobase transmembrane transporter activity"/>
    <property type="evidence" value="ECO:0007669"/>
    <property type="project" value="TreeGrafter"/>
</dbReference>
<keyword evidence="11" id="KW-1185">Reference proteome</keyword>
<comment type="similarity">
    <text evidence="2">Belongs to the purine-cytosine permease (2.A.39) family.</text>
</comment>
<gene>
    <name evidence="10" type="ORF">GH714_029003</name>
</gene>
<evidence type="ECO:0000256" key="3">
    <source>
        <dbReference type="ARBA" id="ARBA00022692"/>
    </source>
</evidence>
<evidence type="ECO:0000313" key="10">
    <source>
        <dbReference type="EMBL" id="KAF2307477.1"/>
    </source>
</evidence>
<feature type="transmembrane region" description="Helical" evidence="8">
    <location>
        <begin position="117"/>
        <end position="143"/>
    </location>
</feature>
<name>A0A6A6M3T2_HEVBR</name>
<evidence type="ECO:0000256" key="4">
    <source>
        <dbReference type="ARBA" id="ARBA00022723"/>
    </source>
</evidence>
<evidence type="ECO:0000256" key="1">
    <source>
        <dbReference type="ARBA" id="ARBA00004141"/>
    </source>
</evidence>
<dbReference type="AlphaFoldDB" id="A0A6A6M3T2"/>
<evidence type="ECO:0000256" key="2">
    <source>
        <dbReference type="ARBA" id="ARBA00008974"/>
    </source>
</evidence>
<feature type="domain" description="Fe2OG dioxygenase" evidence="9">
    <location>
        <begin position="553"/>
        <end position="659"/>
    </location>
</feature>
<evidence type="ECO:0000256" key="7">
    <source>
        <dbReference type="ARBA" id="ARBA00023136"/>
    </source>
</evidence>
<dbReference type="Pfam" id="PF03171">
    <property type="entry name" value="2OG-FeII_Oxy"/>
    <property type="match status" value="1"/>
</dbReference>
<protein>
    <recommendedName>
        <fullName evidence="9">Fe2OG dioxygenase domain-containing protein</fullName>
    </recommendedName>
</protein>
<dbReference type="GO" id="GO:0046872">
    <property type="term" value="F:metal ion binding"/>
    <property type="evidence" value="ECO:0007669"/>
    <property type="project" value="UniProtKB-KW"/>
</dbReference>
<evidence type="ECO:0000256" key="8">
    <source>
        <dbReference type="SAM" id="Phobius"/>
    </source>
</evidence>
<dbReference type="InterPro" id="IPR044861">
    <property type="entry name" value="IPNS-like_FE2OG_OXY"/>
</dbReference>
<feature type="transmembrane region" description="Helical" evidence="8">
    <location>
        <begin position="355"/>
        <end position="372"/>
    </location>
</feature>
<keyword evidence="6" id="KW-0408">Iron</keyword>
<accession>A0A6A6M3T2</accession>
<keyword evidence="7 8" id="KW-0472">Membrane</keyword>
<feature type="transmembrane region" description="Helical" evidence="8">
    <location>
        <begin position="273"/>
        <end position="295"/>
    </location>
</feature>
<evidence type="ECO:0000256" key="5">
    <source>
        <dbReference type="ARBA" id="ARBA00022989"/>
    </source>
</evidence>
<dbReference type="GO" id="GO:0005886">
    <property type="term" value="C:plasma membrane"/>
    <property type="evidence" value="ECO:0007669"/>
    <property type="project" value="TreeGrafter"/>
</dbReference>
<evidence type="ECO:0000256" key="6">
    <source>
        <dbReference type="ARBA" id="ARBA00023004"/>
    </source>
</evidence>
<evidence type="ECO:0000259" key="9">
    <source>
        <dbReference type="PROSITE" id="PS51471"/>
    </source>
</evidence>
<dbReference type="InterPro" id="IPR045225">
    <property type="entry name" value="Uracil/uridine/allantoin_perm"/>
</dbReference>
<reference evidence="10 11" key="1">
    <citation type="journal article" date="2020" name="Mol. Plant">
        <title>The Chromosome-Based Rubber Tree Genome Provides New Insights into Spurge Genome Evolution and Rubber Biosynthesis.</title>
        <authorList>
            <person name="Liu J."/>
            <person name="Shi C."/>
            <person name="Shi C.C."/>
            <person name="Li W."/>
            <person name="Zhang Q.J."/>
            <person name="Zhang Y."/>
            <person name="Li K."/>
            <person name="Lu H.F."/>
            <person name="Shi C."/>
            <person name="Zhu S.T."/>
            <person name="Xiao Z.Y."/>
            <person name="Nan H."/>
            <person name="Yue Y."/>
            <person name="Zhu X.G."/>
            <person name="Wu Y."/>
            <person name="Hong X.N."/>
            <person name="Fan G.Y."/>
            <person name="Tong Y."/>
            <person name="Zhang D."/>
            <person name="Mao C.L."/>
            <person name="Liu Y.L."/>
            <person name="Hao S.J."/>
            <person name="Liu W.Q."/>
            <person name="Lv M.Q."/>
            <person name="Zhang H.B."/>
            <person name="Liu Y."/>
            <person name="Hu-Tang G.R."/>
            <person name="Wang J.P."/>
            <person name="Wang J.H."/>
            <person name="Sun Y.H."/>
            <person name="Ni S.B."/>
            <person name="Chen W.B."/>
            <person name="Zhang X.C."/>
            <person name="Jiao Y.N."/>
            <person name="Eichler E.E."/>
            <person name="Li G.H."/>
            <person name="Liu X."/>
            <person name="Gao L.Z."/>
        </authorList>
    </citation>
    <scope>NUCLEOTIDE SEQUENCE [LARGE SCALE GENOMIC DNA]</scope>
    <source>
        <strain evidence="11">cv. GT1</strain>
        <tissue evidence="10">Leaf</tissue>
    </source>
</reference>
<proteinExistence type="inferred from homology"/>
<feature type="transmembrane region" description="Helical" evidence="8">
    <location>
        <begin position="155"/>
        <end position="181"/>
    </location>
</feature>